<dbReference type="EMBL" id="FNMV01000004">
    <property type="protein sequence ID" value="SDW74961.1"/>
    <property type="molecule type" value="Genomic_DNA"/>
</dbReference>
<protein>
    <submittedName>
        <fullName evidence="3">Lipocalin-like domain-containing protein</fullName>
    </submittedName>
</protein>
<accession>A0A1H2W341</accession>
<evidence type="ECO:0000313" key="4">
    <source>
        <dbReference type="Proteomes" id="UP000198569"/>
    </source>
</evidence>
<sequence length="159" mass="17557">MKKIFFLTALALMLFSCKTSSVTGKKLDKSAQVAVKGNWVLTSVTYPGSQYIKVNSFDIADSKCFEGSTWKFVSNNNKGNMALTNFDCPAFSSPITWFINTDGEFILKVLDAGEKAKRVRAGYILHIANQADDSFQLIDKGSDVAGKSIDVVYQFQRAN</sequence>
<proteinExistence type="predicted"/>
<dbReference type="AlphaFoldDB" id="A0A1H2W341"/>
<dbReference type="InterPro" id="IPR024311">
    <property type="entry name" value="Lipocalin-like"/>
</dbReference>
<organism evidence="3 4">
    <name type="scientific">Flavobacterium degerlachei</name>
    <dbReference type="NCBI Taxonomy" id="229203"/>
    <lineage>
        <taxon>Bacteria</taxon>
        <taxon>Pseudomonadati</taxon>
        <taxon>Bacteroidota</taxon>
        <taxon>Flavobacteriia</taxon>
        <taxon>Flavobacteriales</taxon>
        <taxon>Flavobacteriaceae</taxon>
        <taxon>Flavobacterium</taxon>
    </lineage>
</organism>
<reference evidence="4" key="1">
    <citation type="submission" date="2016-10" db="EMBL/GenBank/DDBJ databases">
        <authorList>
            <person name="Varghese N."/>
            <person name="Submissions S."/>
        </authorList>
    </citation>
    <scope>NUCLEOTIDE SEQUENCE [LARGE SCALE GENOMIC DNA]</scope>
    <source>
        <strain evidence="4">DSM 15718</strain>
    </source>
</reference>
<evidence type="ECO:0000259" key="2">
    <source>
        <dbReference type="Pfam" id="PF13648"/>
    </source>
</evidence>
<evidence type="ECO:0000313" key="3">
    <source>
        <dbReference type="EMBL" id="SDW74961.1"/>
    </source>
</evidence>
<keyword evidence="4" id="KW-1185">Reference proteome</keyword>
<dbReference type="Pfam" id="PF13648">
    <property type="entry name" value="Lipocalin_4"/>
    <property type="match status" value="1"/>
</dbReference>
<dbReference type="Proteomes" id="UP000198569">
    <property type="component" value="Unassembled WGS sequence"/>
</dbReference>
<name>A0A1H2W341_9FLAO</name>
<dbReference type="RefSeq" id="WP_091430706.1">
    <property type="nucleotide sequence ID" value="NZ_FNMV01000004.1"/>
</dbReference>
<dbReference type="OrthoDB" id="1121756at2"/>
<gene>
    <name evidence="3" type="ORF">SAMN05444338_104217</name>
</gene>
<dbReference type="PROSITE" id="PS51257">
    <property type="entry name" value="PROKAR_LIPOPROTEIN"/>
    <property type="match status" value="1"/>
</dbReference>
<keyword evidence="1" id="KW-0732">Signal</keyword>
<feature type="domain" description="Lipocalin-like" evidence="2">
    <location>
        <begin position="36"/>
        <end position="109"/>
    </location>
</feature>
<feature type="signal peptide" evidence="1">
    <location>
        <begin position="1"/>
        <end position="21"/>
    </location>
</feature>
<dbReference type="STRING" id="229203.SAMN05444338_104217"/>
<feature type="chain" id="PRO_5011558447" evidence="1">
    <location>
        <begin position="22"/>
        <end position="159"/>
    </location>
</feature>
<evidence type="ECO:0000256" key="1">
    <source>
        <dbReference type="SAM" id="SignalP"/>
    </source>
</evidence>